<evidence type="ECO:0000256" key="9">
    <source>
        <dbReference type="ARBA" id="ARBA00023316"/>
    </source>
</evidence>
<dbReference type="InterPro" id="IPR051046">
    <property type="entry name" value="MurCDEF_CellWall_CoF430Synth"/>
</dbReference>
<protein>
    <recommendedName>
        <fullName evidence="10">UDP-MurNAc-pentapeptide synthetase</fullName>
    </recommendedName>
</protein>
<dbReference type="Pfam" id="PF02875">
    <property type="entry name" value="Mur_ligase_C"/>
    <property type="match status" value="1"/>
</dbReference>
<dbReference type="GO" id="GO:0071555">
    <property type="term" value="P:cell wall organization"/>
    <property type="evidence" value="ECO:0007669"/>
    <property type="project" value="UniProtKB-KW"/>
</dbReference>
<organism evidence="13">
    <name type="scientific">marine sediment metagenome</name>
    <dbReference type="NCBI Taxonomy" id="412755"/>
    <lineage>
        <taxon>unclassified sequences</taxon>
        <taxon>metagenomes</taxon>
        <taxon>ecological metagenomes</taxon>
    </lineage>
</organism>
<dbReference type="PANTHER" id="PTHR43024:SF1">
    <property type="entry name" value="UDP-N-ACETYLMURAMOYL-TRIPEPTIDE--D-ALANYL-D-ALANINE LIGASE"/>
    <property type="match status" value="1"/>
</dbReference>
<dbReference type="Gene3D" id="3.40.1190.10">
    <property type="entry name" value="Mur-like, catalytic domain"/>
    <property type="match status" value="1"/>
</dbReference>
<dbReference type="EMBL" id="LAZR01000637">
    <property type="protein sequence ID" value="KKN62028.1"/>
    <property type="molecule type" value="Genomic_DNA"/>
</dbReference>
<dbReference type="GO" id="GO:0008360">
    <property type="term" value="P:regulation of cell shape"/>
    <property type="evidence" value="ECO:0007669"/>
    <property type="project" value="UniProtKB-KW"/>
</dbReference>
<dbReference type="InterPro" id="IPR005863">
    <property type="entry name" value="UDP-N-AcMur_synth"/>
</dbReference>
<dbReference type="InterPro" id="IPR004101">
    <property type="entry name" value="Mur_ligase_C"/>
</dbReference>
<evidence type="ECO:0000256" key="6">
    <source>
        <dbReference type="ARBA" id="ARBA00022960"/>
    </source>
</evidence>
<name>A0A0F9V843_9ZZZZ</name>
<dbReference type="SUPFAM" id="SSF63418">
    <property type="entry name" value="MurE/MurF N-terminal domain"/>
    <property type="match status" value="1"/>
</dbReference>
<evidence type="ECO:0000256" key="2">
    <source>
        <dbReference type="ARBA" id="ARBA00022598"/>
    </source>
</evidence>
<dbReference type="PANTHER" id="PTHR43024">
    <property type="entry name" value="UDP-N-ACETYLMURAMOYL-TRIPEPTIDE--D-ALANYL-D-ALANINE LIGASE"/>
    <property type="match status" value="1"/>
</dbReference>
<keyword evidence="3" id="KW-0132">Cell division</keyword>
<keyword evidence="4" id="KW-0547">Nucleotide-binding</keyword>
<keyword evidence="9" id="KW-0961">Cell wall biogenesis/degradation</keyword>
<dbReference type="AlphaFoldDB" id="A0A0F9V843"/>
<gene>
    <name evidence="13" type="ORF">LCGC14_0515800</name>
</gene>
<dbReference type="Gene3D" id="3.90.190.20">
    <property type="entry name" value="Mur ligase, C-terminal domain"/>
    <property type="match status" value="1"/>
</dbReference>
<dbReference type="Pfam" id="PF08245">
    <property type="entry name" value="Mur_ligase_M"/>
    <property type="match status" value="1"/>
</dbReference>
<evidence type="ECO:0000256" key="3">
    <source>
        <dbReference type="ARBA" id="ARBA00022618"/>
    </source>
</evidence>
<evidence type="ECO:0000256" key="10">
    <source>
        <dbReference type="ARBA" id="ARBA00031461"/>
    </source>
</evidence>
<keyword evidence="8" id="KW-0131">Cell cycle</keyword>
<dbReference type="Gene3D" id="3.40.1390.10">
    <property type="entry name" value="MurE/MurF, N-terminal domain"/>
    <property type="match status" value="1"/>
</dbReference>
<dbReference type="InterPro" id="IPR036615">
    <property type="entry name" value="Mur_ligase_C_dom_sf"/>
</dbReference>
<dbReference type="GO" id="GO:0009252">
    <property type="term" value="P:peptidoglycan biosynthetic process"/>
    <property type="evidence" value="ECO:0007669"/>
    <property type="project" value="UniProtKB-KW"/>
</dbReference>
<evidence type="ECO:0000256" key="5">
    <source>
        <dbReference type="ARBA" id="ARBA00022840"/>
    </source>
</evidence>
<evidence type="ECO:0000313" key="13">
    <source>
        <dbReference type="EMBL" id="KKN62028.1"/>
    </source>
</evidence>
<dbReference type="SUPFAM" id="SSF53244">
    <property type="entry name" value="MurD-like peptide ligases, peptide-binding domain"/>
    <property type="match status" value="1"/>
</dbReference>
<dbReference type="GO" id="GO:0047480">
    <property type="term" value="F:UDP-N-acetylmuramoyl-tripeptide-D-alanyl-D-alanine ligase activity"/>
    <property type="evidence" value="ECO:0007669"/>
    <property type="project" value="InterPro"/>
</dbReference>
<evidence type="ECO:0000256" key="4">
    <source>
        <dbReference type="ARBA" id="ARBA00022741"/>
    </source>
</evidence>
<evidence type="ECO:0000259" key="12">
    <source>
        <dbReference type="Pfam" id="PF08245"/>
    </source>
</evidence>
<keyword evidence="6" id="KW-0133">Cell shape</keyword>
<dbReference type="InterPro" id="IPR035911">
    <property type="entry name" value="MurE/MurF_N"/>
</dbReference>
<reference evidence="13" key="1">
    <citation type="journal article" date="2015" name="Nature">
        <title>Complex archaea that bridge the gap between prokaryotes and eukaryotes.</title>
        <authorList>
            <person name="Spang A."/>
            <person name="Saw J.H."/>
            <person name="Jorgensen S.L."/>
            <person name="Zaremba-Niedzwiedzka K."/>
            <person name="Martijn J."/>
            <person name="Lind A.E."/>
            <person name="van Eijk R."/>
            <person name="Schleper C."/>
            <person name="Guy L."/>
            <person name="Ettema T.J."/>
        </authorList>
    </citation>
    <scope>NUCLEOTIDE SEQUENCE</scope>
</reference>
<sequence>MVNLRLSETAKKIGGKILQGSPSLSFHKFNIDSRLTEPGELFFALVSERNGHDFIPAAVKKGASGAVISNKITIPDKDIALIQVKDTLKALHKLAGQVLSEHPVKVIGITGSIGKTTAKEFTWRLLSRNLNVLKSEGNFNNQLGVPLSLLKLTDTHDVAVLEMAMSAPGEIKTLTKIAPPDIAVITNIKPVHLKFFNSLEEIALAKKEILDGAKNDAIAVINGDDPLVKKIAEDWKGKKILFGLSAGCEVRAQNIQQVGWERMSFELRYGNREEKISLPFFYKSHLYNFLAATAAAKALSVPFEDILPQIITLKLLSNRGALVCLAKNIRLIDDSYNSNPAALEAALKALAPLPSKRKIAVLGDMLELGGKEIEYHIQAGKQVAESGWDFLVTVGILSQHMAEGALSSGMRADQIFSFKTSEEAAEEILSLIQEGDLILVKSSRKIEIEKIIERLKMERQ</sequence>
<dbReference type="SUPFAM" id="SSF53623">
    <property type="entry name" value="MurD-like peptide ligases, catalytic domain"/>
    <property type="match status" value="1"/>
</dbReference>
<proteinExistence type="inferred from homology"/>
<evidence type="ECO:0000259" key="11">
    <source>
        <dbReference type="Pfam" id="PF02875"/>
    </source>
</evidence>
<dbReference type="NCBIfam" id="TIGR01143">
    <property type="entry name" value="murF"/>
    <property type="match status" value="1"/>
</dbReference>
<comment type="caution">
    <text evidence="13">The sequence shown here is derived from an EMBL/GenBank/DDBJ whole genome shotgun (WGS) entry which is preliminary data.</text>
</comment>
<evidence type="ECO:0000256" key="1">
    <source>
        <dbReference type="ARBA" id="ARBA00022490"/>
    </source>
</evidence>
<keyword evidence="5" id="KW-0067">ATP-binding</keyword>
<dbReference type="HAMAP" id="MF_02019">
    <property type="entry name" value="MurF"/>
    <property type="match status" value="1"/>
</dbReference>
<evidence type="ECO:0000256" key="7">
    <source>
        <dbReference type="ARBA" id="ARBA00022984"/>
    </source>
</evidence>
<keyword evidence="1" id="KW-0963">Cytoplasm</keyword>
<feature type="domain" description="Mur ligase C-terminal" evidence="11">
    <location>
        <begin position="321"/>
        <end position="444"/>
    </location>
</feature>
<dbReference type="InterPro" id="IPR036565">
    <property type="entry name" value="Mur-like_cat_sf"/>
</dbReference>
<dbReference type="GO" id="GO:0051301">
    <property type="term" value="P:cell division"/>
    <property type="evidence" value="ECO:0007669"/>
    <property type="project" value="UniProtKB-KW"/>
</dbReference>
<feature type="domain" description="Mur ligase central" evidence="12">
    <location>
        <begin position="109"/>
        <end position="296"/>
    </location>
</feature>
<accession>A0A0F9V843</accession>
<dbReference type="GO" id="GO:0005524">
    <property type="term" value="F:ATP binding"/>
    <property type="evidence" value="ECO:0007669"/>
    <property type="project" value="UniProtKB-KW"/>
</dbReference>
<evidence type="ECO:0000256" key="8">
    <source>
        <dbReference type="ARBA" id="ARBA00023306"/>
    </source>
</evidence>
<keyword evidence="7" id="KW-0573">Peptidoglycan synthesis</keyword>
<keyword evidence="2" id="KW-0436">Ligase</keyword>
<dbReference type="InterPro" id="IPR013221">
    <property type="entry name" value="Mur_ligase_cen"/>
</dbReference>